<accession>A0ABV5KT02</accession>
<dbReference type="InterPro" id="IPR052536">
    <property type="entry name" value="ABC-4_Integral_Memb_Prot"/>
</dbReference>
<dbReference type="PANTHER" id="PTHR46795">
    <property type="entry name" value="ABC TRANSPORTER PERMEASE-RELATED-RELATED"/>
    <property type="match status" value="1"/>
</dbReference>
<keyword evidence="2 6" id="KW-1003">Cell membrane</keyword>
<comment type="subcellular location">
    <subcellularLocation>
        <location evidence="1 6">Cell membrane</location>
        <topology evidence="1 6">Multi-pass membrane protein</topology>
    </subcellularLocation>
</comment>
<feature type="transmembrane region" description="Helical" evidence="6">
    <location>
        <begin position="615"/>
        <end position="638"/>
    </location>
</feature>
<keyword evidence="3 6" id="KW-0812">Transmembrane</keyword>
<feature type="transmembrane region" description="Helical" evidence="6">
    <location>
        <begin position="154"/>
        <end position="177"/>
    </location>
</feature>
<feature type="transmembrane region" description="Helical" evidence="6">
    <location>
        <begin position="529"/>
        <end position="551"/>
    </location>
</feature>
<keyword evidence="4 6" id="KW-1133">Transmembrane helix</keyword>
<dbReference type="RefSeq" id="WP_377495594.1">
    <property type="nucleotide sequence ID" value="NZ_JBHMDO010000025.1"/>
</dbReference>
<feature type="transmembrane region" description="Helical" evidence="6">
    <location>
        <begin position="111"/>
        <end position="134"/>
    </location>
</feature>
<evidence type="ECO:0000313" key="9">
    <source>
        <dbReference type="Proteomes" id="UP001589747"/>
    </source>
</evidence>
<feature type="transmembrane region" description="Helical" evidence="6">
    <location>
        <begin position="232"/>
        <end position="255"/>
    </location>
</feature>
<evidence type="ECO:0000256" key="2">
    <source>
        <dbReference type="ARBA" id="ARBA00022475"/>
    </source>
</evidence>
<proteinExistence type="inferred from homology"/>
<feature type="domain" description="ABC3 transporter permease C-terminal" evidence="7">
    <location>
        <begin position="65"/>
        <end position="181"/>
    </location>
</feature>
<feature type="transmembrane region" description="Helical" evidence="6">
    <location>
        <begin position="64"/>
        <end position="82"/>
    </location>
</feature>
<sequence length="650" mass="72122">MTFRSLALSSIRGNWRAYSAFFLSSVFSVLVFYMYGAFLFHPDVINGHIEQAEKVRKGMEACEYIVAIFSFFFVMYANSAFLKTRKKEFGLYALFGMTRAQLRRMLMLESLFIALLAIAVGIGIGILLSKLFFMAMSLLLGVTNPIRFSVPMKAVVLTVGGFLLLFNALNWLGALRVGKTEIVDLLKEASKPKKEPAFSVWLALLGLTTLAGGYALAVLMNMGTFIRLTLPVLLLVLIGTYFLFTQSSVAILRLLKRNKGIFYNRTNMIALSQMAFKLKDNARILFMVTILSAVIMTASGTLYVFKENGRAQLMSHAPHTIGYVERGLNVHEVIEPGKLRQILLADGRKIAYEIQVAGIATEAMQGAKGGAFRSGVGEINAAVIGISEYNRAAELTGRDQATVAPGKAFLVYPYVEMMDTGLYKGEAIQAKLNGDWITFDLEPTRAGAVLTPVGIYTYLLVVDEKTYETQLSRTPPEKQVVSYGVELEGWEEALSTMEKVKAAISEEKRNQAMTNRVEGYLSIKETSSLTLFVGLFVSLLFFIASGSMLYFKLFTEMKDDEAQFRALTRIGMTAGEIRRIVLAQVSVIFYVPVAVGILHTLFAMKALDNLLSGQIYLYAGIVIGIYIIMQSVYFMVAYRTYMNNMLKAAA</sequence>
<evidence type="ECO:0000256" key="6">
    <source>
        <dbReference type="PIRNR" id="PIRNR018968"/>
    </source>
</evidence>
<organism evidence="8 9">
    <name type="scientific">Paenibacillus aurantiacus</name>
    <dbReference type="NCBI Taxonomy" id="1936118"/>
    <lineage>
        <taxon>Bacteria</taxon>
        <taxon>Bacillati</taxon>
        <taxon>Bacillota</taxon>
        <taxon>Bacilli</taxon>
        <taxon>Bacillales</taxon>
        <taxon>Paenibacillaceae</taxon>
        <taxon>Paenibacillus</taxon>
    </lineage>
</organism>
<gene>
    <name evidence="8" type="ORF">ACFFSY_15655</name>
</gene>
<comment type="similarity">
    <text evidence="6">Belongs to the ABC-4 integral membrane protein family.</text>
</comment>
<dbReference type="InterPro" id="IPR003838">
    <property type="entry name" value="ABC3_permease_C"/>
</dbReference>
<dbReference type="PANTHER" id="PTHR46795:SF1">
    <property type="entry name" value="ABC TRANSPORTER PERMEASE PROTEIN"/>
    <property type="match status" value="1"/>
</dbReference>
<name>A0ABV5KT02_9BACL</name>
<evidence type="ECO:0000256" key="3">
    <source>
        <dbReference type="ARBA" id="ARBA00022692"/>
    </source>
</evidence>
<reference evidence="8 9" key="1">
    <citation type="submission" date="2024-09" db="EMBL/GenBank/DDBJ databases">
        <authorList>
            <person name="Sun Q."/>
            <person name="Mori K."/>
        </authorList>
    </citation>
    <scope>NUCLEOTIDE SEQUENCE [LARGE SCALE GENOMIC DNA]</scope>
    <source>
        <strain evidence="8 9">TISTR 2452</strain>
    </source>
</reference>
<evidence type="ECO:0000256" key="5">
    <source>
        <dbReference type="ARBA" id="ARBA00023136"/>
    </source>
</evidence>
<dbReference type="EMBL" id="JBHMDO010000025">
    <property type="protein sequence ID" value="MFB9327363.1"/>
    <property type="molecule type" value="Genomic_DNA"/>
</dbReference>
<keyword evidence="9" id="KW-1185">Reference proteome</keyword>
<dbReference type="Pfam" id="PF02687">
    <property type="entry name" value="FtsX"/>
    <property type="match status" value="1"/>
</dbReference>
<keyword evidence="6" id="KW-0813">Transport</keyword>
<keyword evidence="5 6" id="KW-0472">Membrane</keyword>
<evidence type="ECO:0000259" key="7">
    <source>
        <dbReference type="Pfam" id="PF02687"/>
    </source>
</evidence>
<evidence type="ECO:0000313" key="8">
    <source>
        <dbReference type="EMBL" id="MFB9327363.1"/>
    </source>
</evidence>
<feature type="transmembrane region" description="Helical" evidence="6">
    <location>
        <begin position="20"/>
        <end position="40"/>
    </location>
</feature>
<feature type="transmembrane region" description="Helical" evidence="6">
    <location>
        <begin position="284"/>
        <end position="305"/>
    </location>
</feature>
<feature type="transmembrane region" description="Helical" evidence="6">
    <location>
        <begin position="580"/>
        <end position="603"/>
    </location>
</feature>
<protein>
    <submittedName>
        <fullName evidence="8">ABC transporter permease</fullName>
    </submittedName>
</protein>
<evidence type="ECO:0000256" key="4">
    <source>
        <dbReference type="ARBA" id="ARBA00022989"/>
    </source>
</evidence>
<comment type="caution">
    <text evidence="8">The sequence shown here is derived from an EMBL/GenBank/DDBJ whole genome shotgun (WGS) entry which is preliminary data.</text>
</comment>
<dbReference type="PIRSF" id="PIRSF018968">
    <property type="entry name" value="ABC_permease_BceB"/>
    <property type="match status" value="1"/>
</dbReference>
<feature type="transmembrane region" description="Helical" evidence="6">
    <location>
        <begin position="198"/>
        <end position="220"/>
    </location>
</feature>
<dbReference type="InterPro" id="IPR027022">
    <property type="entry name" value="ABC_permease_BceB-typ"/>
</dbReference>
<evidence type="ECO:0000256" key="1">
    <source>
        <dbReference type="ARBA" id="ARBA00004651"/>
    </source>
</evidence>
<dbReference type="Proteomes" id="UP001589747">
    <property type="component" value="Unassembled WGS sequence"/>
</dbReference>